<evidence type="ECO:0000313" key="2">
    <source>
        <dbReference type="Proteomes" id="UP001432180"/>
    </source>
</evidence>
<protein>
    <submittedName>
        <fullName evidence="1">Uncharacterized protein</fullName>
    </submittedName>
</protein>
<sequence length="109" mass="12404">MDYPAFLNSLNAATCPVTEHPCLAALWFDAKGDWNRAHDIVQSLPDGPSDTGAARIHAYLHRKEGDIWNSRYWHRRVGSDFPDHLSVQEEWEQLVRDTLDQLTGREGGC</sequence>
<organism evidence="1 2">
    <name type="scientific">Thiorhodovibrio winogradskyi</name>
    <dbReference type="NCBI Taxonomy" id="77007"/>
    <lineage>
        <taxon>Bacteria</taxon>
        <taxon>Pseudomonadati</taxon>
        <taxon>Pseudomonadota</taxon>
        <taxon>Gammaproteobacteria</taxon>
        <taxon>Chromatiales</taxon>
        <taxon>Chromatiaceae</taxon>
        <taxon>Thiorhodovibrio</taxon>
    </lineage>
</organism>
<keyword evidence="2" id="KW-1185">Reference proteome</keyword>
<name>A0ABZ0SD47_9GAMM</name>
<gene>
    <name evidence="1" type="ORF">Thiowin_03300</name>
</gene>
<dbReference type="RefSeq" id="WP_328984011.1">
    <property type="nucleotide sequence ID" value="NZ_CP121472.1"/>
</dbReference>
<reference evidence="1 2" key="1">
    <citation type="journal article" date="2023" name="Microorganisms">
        <title>Thiorhodovibrio frisius and Trv. litoralis spp. nov., Two Novel Members from a Clade of Fastidious Purple Sulfur Bacteria That Exhibit Unique Red-Shifted Light-Harvesting Capabilities.</title>
        <authorList>
            <person name="Methner A."/>
            <person name="Kuzyk S.B."/>
            <person name="Petersen J."/>
            <person name="Bauer S."/>
            <person name="Brinkmann H."/>
            <person name="Sichau K."/>
            <person name="Wanner G."/>
            <person name="Wolf J."/>
            <person name="Neumann-Schaal M."/>
            <person name="Henke P."/>
            <person name="Tank M."/>
            <person name="Sproer C."/>
            <person name="Bunk B."/>
            <person name="Overmann J."/>
        </authorList>
    </citation>
    <scope>NUCLEOTIDE SEQUENCE [LARGE SCALE GENOMIC DNA]</scope>
    <source>
        <strain evidence="1 2">DSM 6702</strain>
    </source>
</reference>
<proteinExistence type="predicted"/>
<dbReference type="Proteomes" id="UP001432180">
    <property type="component" value="Chromosome"/>
</dbReference>
<dbReference type="EMBL" id="CP121472">
    <property type="protein sequence ID" value="WPL18238.1"/>
    <property type="molecule type" value="Genomic_DNA"/>
</dbReference>
<evidence type="ECO:0000313" key="1">
    <source>
        <dbReference type="EMBL" id="WPL18238.1"/>
    </source>
</evidence>
<accession>A0ABZ0SD47</accession>